<protein>
    <submittedName>
        <fullName evidence="1">Uncharacterized protein</fullName>
    </submittedName>
</protein>
<evidence type="ECO:0000313" key="2">
    <source>
        <dbReference type="Proteomes" id="UP000192328"/>
    </source>
</evidence>
<evidence type="ECO:0000313" key="1">
    <source>
        <dbReference type="EMBL" id="SMC66621.1"/>
    </source>
</evidence>
<sequence>MKRVLILTAVLLVLLSVLCVNACACEEDNFPVPVWQFCHGLGKGLDTAVITAYTTDCEIGLVPAEITPEEAEWIRGLAMNGIITGKASDLCLTGGTWVYSFDAPDGSHLLSIEMYRGMIVTSCGMYNYQ</sequence>
<accession>A0AC61PLY1</accession>
<keyword evidence="2" id="KW-1185">Reference proteome</keyword>
<organism evidence="1 2">
    <name type="scientific">Aristaeella lactis</name>
    <dbReference type="NCBI Taxonomy" id="3046383"/>
    <lineage>
        <taxon>Bacteria</taxon>
        <taxon>Bacillati</taxon>
        <taxon>Bacillota</taxon>
        <taxon>Clostridia</taxon>
        <taxon>Eubacteriales</taxon>
        <taxon>Aristaeellaceae</taxon>
        <taxon>Aristaeella</taxon>
    </lineage>
</organism>
<gene>
    <name evidence="1" type="ORF">SAMN06297397_1843</name>
</gene>
<dbReference type="EMBL" id="FWXZ01000003">
    <property type="protein sequence ID" value="SMC66621.1"/>
    <property type="molecule type" value="Genomic_DNA"/>
</dbReference>
<name>A0AC61PLY1_9FIRM</name>
<dbReference type="Proteomes" id="UP000192328">
    <property type="component" value="Unassembled WGS sequence"/>
</dbReference>
<comment type="caution">
    <text evidence="1">The sequence shown here is derived from an EMBL/GenBank/DDBJ whole genome shotgun (WGS) entry which is preliminary data.</text>
</comment>
<reference evidence="1" key="1">
    <citation type="submission" date="2017-04" db="EMBL/GenBank/DDBJ databases">
        <authorList>
            <person name="Varghese N."/>
            <person name="Submissions S."/>
        </authorList>
    </citation>
    <scope>NUCLEOTIDE SEQUENCE</scope>
    <source>
        <strain evidence="1">WTE2008</strain>
    </source>
</reference>
<proteinExistence type="predicted"/>